<sequence length="241" mass="26691">MHVQYFRYDGARLLLDPFLSRRSTVIPVDADERAAALQPTLRVLFNESERGGRKVYEVGAQVRAIGYALAAGGSAADELPEDLRGLAVRSGAGGRPEAFLDIADYVDTWEVDVYRKVVEAVPTAWELGRRFGRLHGMLSMYFGQDGIALEPEDLTDVERIGMYVADTHERGLCTWTLPTVVAECAQGLVMFQDDEALRGFFAEALGLGSCGHASWTTWLDLISQVLSEHLREGHGPVQYQR</sequence>
<accession>A0AA41QB34</accession>
<gene>
    <name evidence="1" type="ORF">LZ495_43395</name>
</gene>
<comment type="caution">
    <text evidence="1">The sequence shown here is derived from an EMBL/GenBank/DDBJ whole genome shotgun (WGS) entry which is preliminary data.</text>
</comment>
<evidence type="ECO:0000313" key="1">
    <source>
        <dbReference type="EMBL" id="MCF2534036.1"/>
    </source>
</evidence>
<dbReference type="AlphaFoldDB" id="A0AA41QB34"/>
<dbReference type="EMBL" id="JAKFHA010000075">
    <property type="protein sequence ID" value="MCF2534036.1"/>
    <property type="molecule type" value="Genomic_DNA"/>
</dbReference>
<keyword evidence="2" id="KW-1185">Reference proteome</keyword>
<proteinExistence type="predicted"/>
<reference evidence="1" key="1">
    <citation type="submission" date="2022-01" db="EMBL/GenBank/DDBJ databases">
        <title>Genome-Based Taxonomic Classification of the Phylum Actinobacteria.</title>
        <authorList>
            <person name="Gao Y."/>
        </authorList>
    </citation>
    <scope>NUCLEOTIDE SEQUENCE</scope>
    <source>
        <strain evidence="1">KLBMP 8922</strain>
    </source>
</reference>
<evidence type="ECO:0000313" key="2">
    <source>
        <dbReference type="Proteomes" id="UP001165378"/>
    </source>
</evidence>
<dbReference type="Proteomes" id="UP001165378">
    <property type="component" value="Unassembled WGS sequence"/>
</dbReference>
<dbReference type="RefSeq" id="WP_235058827.1">
    <property type="nucleotide sequence ID" value="NZ_JAKFHA010000075.1"/>
</dbReference>
<name>A0AA41QB34_9ACTN</name>
<protein>
    <submittedName>
        <fullName evidence="1">Uncharacterized protein</fullName>
    </submittedName>
</protein>
<organism evidence="1 2">
    <name type="scientific">Yinghuangia soli</name>
    <dbReference type="NCBI Taxonomy" id="2908204"/>
    <lineage>
        <taxon>Bacteria</taxon>
        <taxon>Bacillati</taxon>
        <taxon>Actinomycetota</taxon>
        <taxon>Actinomycetes</taxon>
        <taxon>Kitasatosporales</taxon>
        <taxon>Streptomycetaceae</taxon>
        <taxon>Yinghuangia</taxon>
    </lineage>
</organism>